<feature type="domain" description="PEP-utilising enzyme C-terminal" evidence="15">
    <location>
        <begin position="520"/>
        <end position="874"/>
    </location>
</feature>
<dbReference type="EC" id="2.7.9.1" evidence="4"/>
<evidence type="ECO:0000256" key="12">
    <source>
        <dbReference type="ARBA" id="ARBA00032883"/>
    </source>
</evidence>
<comment type="caution">
    <text evidence="16">The sequence shown here is derived from an EMBL/GenBank/DDBJ whole genome shotgun (WGS) entry which is preliminary data.</text>
</comment>
<dbReference type="RefSeq" id="WP_408033987.1">
    <property type="nucleotide sequence ID" value="NZ_JAINWA010000003.1"/>
</dbReference>
<evidence type="ECO:0000259" key="14">
    <source>
        <dbReference type="Pfam" id="PF00391"/>
    </source>
</evidence>
<reference evidence="16" key="1">
    <citation type="submission" date="2021-08" db="EMBL/GenBank/DDBJ databases">
        <title>Comparative analyses of Brucepasteria parasyntrophica and Teretinema zuelzerae.</title>
        <authorList>
            <person name="Song Y."/>
            <person name="Brune A."/>
        </authorList>
    </citation>
    <scope>NUCLEOTIDE SEQUENCE</scope>
    <source>
        <strain evidence="16">DSM 1903</strain>
    </source>
</reference>
<evidence type="ECO:0000256" key="1">
    <source>
        <dbReference type="ARBA" id="ARBA00001946"/>
    </source>
</evidence>
<dbReference type="GO" id="GO:0046872">
    <property type="term" value="F:metal ion binding"/>
    <property type="evidence" value="ECO:0007669"/>
    <property type="project" value="UniProtKB-KW"/>
</dbReference>
<evidence type="ECO:0000256" key="5">
    <source>
        <dbReference type="ARBA" id="ARBA00020138"/>
    </source>
</evidence>
<keyword evidence="7" id="KW-0479">Metal-binding</keyword>
<dbReference type="AlphaFoldDB" id="A0AAE3JJE1"/>
<comment type="function">
    <text evidence="2">Catalyzes the reversible phosphorylation of pyruvate and phosphate.</text>
</comment>
<dbReference type="EMBL" id="JAINWA010000003">
    <property type="protein sequence ID" value="MCD1655316.1"/>
    <property type="molecule type" value="Genomic_DNA"/>
</dbReference>
<accession>A0AAE3JJE1</accession>
<dbReference type="SUPFAM" id="SSF56059">
    <property type="entry name" value="Glutathione synthetase ATP-binding domain-like"/>
    <property type="match status" value="1"/>
</dbReference>
<evidence type="ECO:0000259" key="15">
    <source>
        <dbReference type="Pfam" id="PF02896"/>
    </source>
</evidence>
<dbReference type="Gene3D" id="1.10.189.10">
    <property type="entry name" value="Pyruvate Phosphate Dikinase, domain 2"/>
    <property type="match status" value="1"/>
</dbReference>
<evidence type="ECO:0000256" key="7">
    <source>
        <dbReference type="ARBA" id="ARBA00022723"/>
    </source>
</evidence>
<dbReference type="PANTHER" id="PTHR22931">
    <property type="entry name" value="PHOSPHOENOLPYRUVATE DIKINASE-RELATED"/>
    <property type="match status" value="1"/>
</dbReference>
<feature type="domain" description="PEP-utilising enzyme mobile" evidence="14">
    <location>
        <begin position="410"/>
        <end position="482"/>
    </location>
</feature>
<keyword evidence="16" id="KW-0670">Pyruvate</keyword>
<dbReference type="PROSITE" id="PS00742">
    <property type="entry name" value="PEP_ENZYMES_2"/>
    <property type="match status" value="1"/>
</dbReference>
<dbReference type="Gene3D" id="1.20.80.30">
    <property type="match status" value="1"/>
</dbReference>
<keyword evidence="11" id="KW-0460">Magnesium</keyword>
<dbReference type="InterPro" id="IPR010121">
    <property type="entry name" value="Pyruvate_phosphate_dikinase"/>
</dbReference>
<dbReference type="PANTHER" id="PTHR22931:SF9">
    <property type="entry name" value="PYRUVATE, PHOSPHATE DIKINASE 1, CHLOROPLASTIC"/>
    <property type="match status" value="1"/>
</dbReference>
<dbReference type="Gene3D" id="3.30.470.20">
    <property type="entry name" value="ATP-grasp fold, B domain"/>
    <property type="match status" value="1"/>
</dbReference>
<name>A0AAE3JJE1_9SPIR</name>
<dbReference type="GO" id="GO:0050242">
    <property type="term" value="F:pyruvate, phosphate dikinase activity"/>
    <property type="evidence" value="ECO:0007669"/>
    <property type="project" value="UniProtKB-EC"/>
</dbReference>
<dbReference type="Gene3D" id="3.30.1490.20">
    <property type="entry name" value="ATP-grasp fold, A domain"/>
    <property type="match status" value="1"/>
</dbReference>
<organism evidence="16 17">
    <name type="scientific">Teretinema zuelzerae</name>
    <dbReference type="NCBI Taxonomy" id="156"/>
    <lineage>
        <taxon>Bacteria</taxon>
        <taxon>Pseudomonadati</taxon>
        <taxon>Spirochaetota</taxon>
        <taxon>Spirochaetia</taxon>
        <taxon>Spirochaetales</taxon>
        <taxon>Treponemataceae</taxon>
        <taxon>Teretinema</taxon>
    </lineage>
</organism>
<dbReference type="InterPro" id="IPR018274">
    <property type="entry name" value="PEP_util_AS"/>
</dbReference>
<feature type="compositionally biased region" description="Low complexity" evidence="13">
    <location>
        <begin position="953"/>
        <end position="962"/>
    </location>
</feature>
<feature type="compositionally biased region" description="Basic and acidic residues" evidence="13">
    <location>
        <begin position="1059"/>
        <end position="1077"/>
    </location>
</feature>
<dbReference type="InterPro" id="IPR008279">
    <property type="entry name" value="PEP-util_enz_mobile_dom"/>
</dbReference>
<proteinExistence type="inferred from homology"/>
<evidence type="ECO:0000256" key="3">
    <source>
        <dbReference type="ARBA" id="ARBA00007837"/>
    </source>
</evidence>
<dbReference type="InterPro" id="IPR000121">
    <property type="entry name" value="PEP_util_C"/>
</dbReference>
<keyword evidence="17" id="KW-1185">Reference proteome</keyword>
<dbReference type="Gene3D" id="3.50.30.10">
    <property type="entry name" value="Phosphohistidine domain"/>
    <property type="match status" value="1"/>
</dbReference>
<evidence type="ECO:0000256" key="11">
    <source>
        <dbReference type="ARBA" id="ARBA00022842"/>
    </source>
</evidence>
<dbReference type="InterPro" id="IPR015813">
    <property type="entry name" value="Pyrv/PenolPyrv_kinase-like_dom"/>
</dbReference>
<dbReference type="InterPro" id="IPR040442">
    <property type="entry name" value="Pyrv_kinase-like_dom_sf"/>
</dbReference>
<comment type="similarity">
    <text evidence="3">Belongs to the PEP-utilizing enzyme family.</text>
</comment>
<keyword evidence="8" id="KW-0547">Nucleotide-binding</keyword>
<dbReference type="Gene3D" id="3.20.20.60">
    <property type="entry name" value="Phosphoenolpyruvate-binding domains"/>
    <property type="match status" value="1"/>
</dbReference>
<dbReference type="SUPFAM" id="SSF51621">
    <property type="entry name" value="Phosphoenolpyruvate/pyruvate domain"/>
    <property type="match status" value="1"/>
</dbReference>
<evidence type="ECO:0000313" key="16">
    <source>
        <dbReference type="EMBL" id="MCD1655316.1"/>
    </source>
</evidence>
<dbReference type="InterPro" id="IPR013815">
    <property type="entry name" value="ATP_grasp_subdomain_1"/>
</dbReference>
<evidence type="ECO:0000256" key="4">
    <source>
        <dbReference type="ARBA" id="ARBA00011994"/>
    </source>
</evidence>
<evidence type="ECO:0000256" key="9">
    <source>
        <dbReference type="ARBA" id="ARBA00022777"/>
    </source>
</evidence>
<keyword evidence="6" id="KW-0808">Transferase</keyword>
<evidence type="ECO:0000256" key="13">
    <source>
        <dbReference type="SAM" id="MobiDB-lite"/>
    </source>
</evidence>
<feature type="compositionally biased region" description="Low complexity" evidence="13">
    <location>
        <begin position="984"/>
        <end position="993"/>
    </location>
</feature>
<feature type="compositionally biased region" description="Low complexity" evidence="13">
    <location>
        <begin position="901"/>
        <end position="944"/>
    </location>
</feature>
<dbReference type="Pfam" id="PF00391">
    <property type="entry name" value="PEP-utilizers"/>
    <property type="match status" value="1"/>
</dbReference>
<dbReference type="SUPFAM" id="SSF52009">
    <property type="entry name" value="Phosphohistidine domain"/>
    <property type="match status" value="1"/>
</dbReference>
<comment type="cofactor">
    <cofactor evidence="1">
        <name>Mg(2+)</name>
        <dbReference type="ChEBI" id="CHEBI:18420"/>
    </cofactor>
</comment>
<dbReference type="PROSITE" id="PS00370">
    <property type="entry name" value="PEP_ENZYMES_PHOS_SITE"/>
    <property type="match status" value="1"/>
</dbReference>
<feature type="region of interest" description="Disordered" evidence="13">
    <location>
        <begin position="901"/>
        <end position="1077"/>
    </location>
</feature>
<feature type="compositionally biased region" description="Low complexity" evidence="13">
    <location>
        <begin position="1001"/>
        <end position="1024"/>
    </location>
</feature>
<evidence type="ECO:0000256" key="8">
    <source>
        <dbReference type="ARBA" id="ARBA00022741"/>
    </source>
</evidence>
<dbReference type="Proteomes" id="UP001198163">
    <property type="component" value="Unassembled WGS sequence"/>
</dbReference>
<evidence type="ECO:0000256" key="10">
    <source>
        <dbReference type="ARBA" id="ARBA00022840"/>
    </source>
</evidence>
<dbReference type="InterPro" id="IPR023151">
    <property type="entry name" value="PEP_util_CS"/>
</dbReference>
<dbReference type="Pfam" id="PF02896">
    <property type="entry name" value="PEP-utilizers_C"/>
    <property type="match status" value="1"/>
</dbReference>
<sequence length="1077" mass="116623">MISPKSVHFFSQKETVNKKIDPKLLGIRGRQANEFAELGLPILPGFIFDASVAHLLKGEPVFKAAAPHLKRCSDLVGKQFGDTQNPLLVKIVISPNLAIANYPTLHNFGLARTTIGGFEKWVGSNFAAHEVLFLLRGILAIIRQSAELQEKADTVSAMDKAMAEVGSILKSGKVSLSGVEIMEKYSPLLPSGFFDSPEQQLELALKEISLLLSLDEQNDDDTALLVQPMVYGNYGKGSCSGSFFSRNIVTGEKVLQGKFFEEKFDDINAVGKDINLIDAASLKKLQQIAWMLEDDSRDIRQVRFTIESGKLWLIEQKSVEAKSTISLIQLLLDLNKRKIVDDAYVVQTVKPGQLNEILHPVIDLLSTKDLKKSVGGIAGAPGAAVGRVYFSADSLIDAQRVARQNGEDTRCILIMPATYAGDVKAIEVATGVLSNEGGYSAHASVVARQYGKISLVRPDMHIRGNKAVLDGLTINEGDYITLNVPYYGESTVFLGKAVLIEPDPHTSGLLDFIALTRSFIQEFHVRANADSPRDAELALRFGAEGIGLCRTEHMFFNEKRINVFREMILSESPQERSKVLKKLQKMQAEDFYGIFKAMGDREVTIRLLDAPLHEFLPHNAAELDGFIAYLKGKTGAKISRTEIQEKINALSEINPMLGHRGCRIAISFPEIYEMQVRAIFEAAWALQKEKVSVRPEIMVPIVMNFRELKQIVYGKKIEGHAYQGIVSIEESMREELKAKSLDYRIGTMIELPAAALSAGEIARYAQFFSFGTNDLTQTTLGLSRDDFNSFMPDYTMYDLIDGNPFAVLDPRVRELIELAVRRGTAARPDLSKGLCGEHGARPENIRFCMEAGLDYVSCSSYSVPIALLSIAQIELENAEKEGRKLVQKKIIPVIESKTQTKASSAKATASAKKSAAKTSDAAAKPAAAKAKPVAEKANPLAAKKSAAKKGDAAAKPAAAKAKSVAEKAKPAAVKKPAAKKGDAAAKPAAAKAKPVAEKAKPAAAKKPAAKTSDAAAKPAAAKAKPVAEKAKPAAAKKPAVKKSDAATKSAAAKAKPAAAKKEAPAKKIDGKKGPVKK</sequence>
<evidence type="ECO:0000256" key="2">
    <source>
        <dbReference type="ARBA" id="ARBA00003144"/>
    </source>
</evidence>
<protein>
    <recommendedName>
        <fullName evidence="5">Pyruvate, phosphate dikinase</fullName>
        <ecNumber evidence="4">2.7.9.1</ecNumber>
    </recommendedName>
    <alternativeName>
        <fullName evidence="12">Pyruvate, orthophosphate dikinase</fullName>
    </alternativeName>
</protein>
<evidence type="ECO:0000313" key="17">
    <source>
        <dbReference type="Proteomes" id="UP001198163"/>
    </source>
</evidence>
<dbReference type="InterPro" id="IPR036637">
    <property type="entry name" value="Phosphohistidine_dom_sf"/>
</dbReference>
<dbReference type="GO" id="GO:0016301">
    <property type="term" value="F:kinase activity"/>
    <property type="evidence" value="ECO:0007669"/>
    <property type="project" value="UniProtKB-KW"/>
</dbReference>
<gene>
    <name evidence="16" type="ORF">K7J14_11490</name>
</gene>
<feature type="compositionally biased region" description="Low complexity" evidence="13">
    <location>
        <begin position="1046"/>
        <end position="1057"/>
    </location>
</feature>
<evidence type="ECO:0000256" key="6">
    <source>
        <dbReference type="ARBA" id="ARBA00022679"/>
    </source>
</evidence>
<keyword evidence="9" id="KW-0418">Kinase</keyword>
<keyword evidence="10" id="KW-0067">ATP-binding</keyword>
<dbReference type="GO" id="GO:0005524">
    <property type="term" value="F:ATP binding"/>
    <property type="evidence" value="ECO:0007669"/>
    <property type="project" value="UniProtKB-KW"/>
</dbReference>